<name>A0AAD4X5L7_9MAGN</name>
<evidence type="ECO:0000259" key="2">
    <source>
        <dbReference type="Pfam" id="PF11926"/>
    </source>
</evidence>
<protein>
    <recommendedName>
        <fullName evidence="2">DUF3444 domain-containing protein</fullName>
    </recommendedName>
</protein>
<dbReference type="Proteomes" id="UP001202328">
    <property type="component" value="Unassembled WGS sequence"/>
</dbReference>
<reference evidence="3" key="1">
    <citation type="submission" date="2022-04" db="EMBL/GenBank/DDBJ databases">
        <title>A functionally conserved STORR gene fusion in Papaver species that diverged 16.8 million years ago.</title>
        <authorList>
            <person name="Catania T."/>
        </authorList>
    </citation>
    <scope>NUCLEOTIDE SEQUENCE</scope>
    <source>
        <strain evidence="3">S-188037</strain>
    </source>
</reference>
<keyword evidence="4" id="KW-1185">Reference proteome</keyword>
<dbReference type="InterPro" id="IPR024593">
    <property type="entry name" value="DUF3444"/>
</dbReference>
<dbReference type="EMBL" id="JAJJMB010016078">
    <property type="protein sequence ID" value="KAI3849781.1"/>
    <property type="molecule type" value="Genomic_DNA"/>
</dbReference>
<accession>A0AAD4X5L7</accession>
<proteinExistence type="predicted"/>
<comment type="caution">
    <text evidence="3">The sequence shown here is derived from an EMBL/GenBank/DDBJ whole genome shotgun (WGS) entry which is preliminary data.</text>
</comment>
<dbReference type="AlphaFoldDB" id="A0AAD4X5L7"/>
<feature type="region of interest" description="Disordered" evidence="1">
    <location>
        <begin position="17"/>
        <end position="69"/>
    </location>
</feature>
<feature type="domain" description="DUF3444" evidence="2">
    <location>
        <begin position="83"/>
        <end position="248"/>
    </location>
</feature>
<organism evidence="3 4">
    <name type="scientific">Papaver atlanticum</name>
    <dbReference type="NCBI Taxonomy" id="357466"/>
    <lineage>
        <taxon>Eukaryota</taxon>
        <taxon>Viridiplantae</taxon>
        <taxon>Streptophyta</taxon>
        <taxon>Embryophyta</taxon>
        <taxon>Tracheophyta</taxon>
        <taxon>Spermatophyta</taxon>
        <taxon>Magnoliopsida</taxon>
        <taxon>Ranunculales</taxon>
        <taxon>Papaveraceae</taxon>
        <taxon>Papaveroideae</taxon>
        <taxon>Papaver</taxon>
    </lineage>
</organism>
<evidence type="ECO:0000256" key="1">
    <source>
        <dbReference type="SAM" id="MobiDB-lite"/>
    </source>
</evidence>
<sequence>MNVITQIKIEKDLQMLSPGFTPKGYQRKGLANTESEPLTDKGKEDASLSMEDKMSDSSNSDAEEVAAEDEDNYDLDVKPVAEEVAVSDLYDFYWDKSEECFAVDQIWAIYYYAEGMPKRFARINEVYSPFKVDVTWLEYVAGDMDETAWKRSGLPVACGKFKLGKTIAIDDIRAFSHKIFWKISVDRSCNIYPQKGETWALYKNWDIKWSSDPDNHREYEYEFVEVLSDYTYIRGISVSHLVKLKGFNER</sequence>
<evidence type="ECO:0000313" key="4">
    <source>
        <dbReference type="Proteomes" id="UP001202328"/>
    </source>
</evidence>
<evidence type="ECO:0000313" key="3">
    <source>
        <dbReference type="EMBL" id="KAI3849781.1"/>
    </source>
</evidence>
<dbReference type="PANTHER" id="PTHR45089">
    <property type="entry name" value="DNAJ HEAT SHOCK AMINO-TERMINAL DOMAIN PROTEIN-RELATED"/>
    <property type="match status" value="1"/>
</dbReference>
<gene>
    <name evidence="3" type="ORF">MKW98_026695</name>
</gene>
<dbReference type="Pfam" id="PF11926">
    <property type="entry name" value="DUF3444"/>
    <property type="match status" value="1"/>
</dbReference>
<dbReference type="PANTHER" id="PTHR45089:SF24">
    <property type="entry name" value="DNAJ HEAT SHOCK N-TERMINAL DOMAIN-CONTAINING PROTEIN"/>
    <property type="match status" value="1"/>
</dbReference>
<feature type="compositionally biased region" description="Basic and acidic residues" evidence="1">
    <location>
        <begin position="38"/>
        <end position="55"/>
    </location>
</feature>